<protein>
    <recommendedName>
        <fullName evidence="8">S-acyltransferase</fullName>
        <ecNumber evidence="8">2.3.1.225</ecNumber>
    </recommendedName>
    <alternativeName>
        <fullName evidence="8">Palmitoyltransferase</fullName>
    </alternativeName>
</protein>
<dbReference type="Proteomes" id="UP001497522">
    <property type="component" value="Chromosome 7"/>
</dbReference>
<keyword evidence="3 8" id="KW-0808">Transferase</keyword>
<feature type="transmembrane region" description="Helical" evidence="8">
    <location>
        <begin position="109"/>
        <end position="134"/>
    </location>
</feature>
<proteinExistence type="inferred from homology"/>
<gene>
    <name evidence="10" type="ORF">CSSPJE1EN2_LOCUS21369</name>
</gene>
<evidence type="ECO:0000259" key="9">
    <source>
        <dbReference type="Pfam" id="PF01529"/>
    </source>
</evidence>
<keyword evidence="5 8" id="KW-1133">Transmembrane helix</keyword>
<reference evidence="10" key="1">
    <citation type="submission" date="2024-03" db="EMBL/GenBank/DDBJ databases">
        <authorList>
            <consortium name="ELIXIR-Norway"/>
            <consortium name="Elixir Norway"/>
        </authorList>
    </citation>
    <scope>NUCLEOTIDE SEQUENCE</scope>
</reference>
<evidence type="ECO:0000256" key="8">
    <source>
        <dbReference type="RuleBase" id="RU079119"/>
    </source>
</evidence>
<evidence type="ECO:0000256" key="4">
    <source>
        <dbReference type="ARBA" id="ARBA00022692"/>
    </source>
</evidence>
<dbReference type="InterPro" id="IPR039859">
    <property type="entry name" value="PFA4/ZDH16/20/ERF2-like"/>
</dbReference>
<dbReference type="PROSITE" id="PS50216">
    <property type="entry name" value="DHHC"/>
    <property type="match status" value="1"/>
</dbReference>
<comment type="catalytic activity">
    <reaction evidence="8">
        <text>L-cysteinyl-[protein] + hexadecanoyl-CoA = S-hexadecanoyl-L-cysteinyl-[protein] + CoA</text>
        <dbReference type="Rhea" id="RHEA:36683"/>
        <dbReference type="Rhea" id="RHEA-COMP:10131"/>
        <dbReference type="Rhea" id="RHEA-COMP:11032"/>
        <dbReference type="ChEBI" id="CHEBI:29950"/>
        <dbReference type="ChEBI" id="CHEBI:57287"/>
        <dbReference type="ChEBI" id="CHEBI:57379"/>
        <dbReference type="ChEBI" id="CHEBI:74151"/>
        <dbReference type="EC" id="2.3.1.225"/>
    </reaction>
</comment>
<feature type="transmembrane region" description="Helical" evidence="8">
    <location>
        <begin position="229"/>
        <end position="249"/>
    </location>
</feature>
<evidence type="ECO:0000256" key="1">
    <source>
        <dbReference type="ARBA" id="ARBA00004141"/>
    </source>
</evidence>
<comment type="subcellular location">
    <subcellularLocation>
        <location evidence="1">Membrane</location>
        <topology evidence="1">Multi-pass membrane protein</topology>
    </subcellularLocation>
</comment>
<keyword evidence="4 8" id="KW-0812">Transmembrane</keyword>
<keyword evidence="7 8" id="KW-0012">Acyltransferase</keyword>
<sequence>MDNEEHSEGFGATGGEEQNSSNLAWKSLKRGFGTGGGRNWGALLLGCIDYCPRINMSWNVFQLCAGLKVIGSLMIFLVVSIVGVSYYAVVIANYTPQVLKGGSAATMATALLVLILFHVLLAMLLWSYFAVVFTDPGGVPQGWRPSSSSSEDDLEMQSSPLVDQTAEMMTVAASLEITPQSANVRYCKKCCQFKPPRCHHCSVCGRCILKMDHHCIWVVNCVGAHNYKFFLLFLLYTFLETTLVTVALLPPFINFFGDIEEDSSFPNDLATTLLGLVLNLAFALSLLGFLIMHMSLVAGNTTTIETSEKKTSARWRFDLGWKRNFEQVFGMRKLYWFLPLYADDDLRQMTVLKGKQKLSPHMTPFTMALVHVGVCLRKDVFFLTPY</sequence>
<evidence type="ECO:0000313" key="10">
    <source>
        <dbReference type="EMBL" id="CAK9879880.1"/>
    </source>
</evidence>
<evidence type="ECO:0000256" key="3">
    <source>
        <dbReference type="ARBA" id="ARBA00022679"/>
    </source>
</evidence>
<feature type="transmembrane region" description="Helical" evidence="8">
    <location>
        <begin position="63"/>
        <end position="89"/>
    </location>
</feature>
<comment type="domain">
    <text evidence="8">The DHHC domain is required for palmitoyltransferase activity.</text>
</comment>
<evidence type="ECO:0000256" key="7">
    <source>
        <dbReference type="ARBA" id="ARBA00023315"/>
    </source>
</evidence>
<evidence type="ECO:0000256" key="5">
    <source>
        <dbReference type="ARBA" id="ARBA00022989"/>
    </source>
</evidence>
<dbReference type="Pfam" id="PF01529">
    <property type="entry name" value="DHHC"/>
    <property type="match status" value="1"/>
</dbReference>
<organism evidence="10 11">
    <name type="scientific">Sphagnum jensenii</name>
    <dbReference type="NCBI Taxonomy" id="128206"/>
    <lineage>
        <taxon>Eukaryota</taxon>
        <taxon>Viridiplantae</taxon>
        <taxon>Streptophyta</taxon>
        <taxon>Embryophyta</taxon>
        <taxon>Bryophyta</taxon>
        <taxon>Sphagnophytina</taxon>
        <taxon>Sphagnopsida</taxon>
        <taxon>Sphagnales</taxon>
        <taxon>Sphagnaceae</taxon>
        <taxon>Sphagnum</taxon>
    </lineage>
</organism>
<feature type="transmembrane region" description="Helical" evidence="8">
    <location>
        <begin position="269"/>
        <end position="291"/>
    </location>
</feature>
<evidence type="ECO:0000256" key="6">
    <source>
        <dbReference type="ARBA" id="ARBA00023136"/>
    </source>
</evidence>
<dbReference type="PANTHER" id="PTHR12246">
    <property type="entry name" value="PALMITOYLTRANSFERASE ZDHHC16"/>
    <property type="match status" value="1"/>
</dbReference>
<dbReference type="EMBL" id="OZ023708">
    <property type="protein sequence ID" value="CAK9879880.1"/>
    <property type="molecule type" value="Genomic_DNA"/>
</dbReference>
<dbReference type="EC" id="2.3.1.225" evidence="8"/>
<comment type="similarity">
    <text evidence="2 8">Belongs to the DHHC palmitoyltransferase family.</text>
</comment>
<keyword evidence="11" id="KW-1185">Reference proteome</keyword>
<evidence type="ECO:0000256" key="2">
    <source>
        <dbReference type="ARBA" id="ARBA00008574"/>
    </source>
</evidence>
<name>A0ABP1BU83_9BRYO</name>
<dbReference type="InterPro" id="IPR001594">
    <property type="entry name" value="Palmitoyltrfase_DHHC"/>
</dbReference>
<keyword evidence="6 8" id="KW-0472">Membrane</keyword>
<feature type="domain" description="Palmitoyltransferase DHHC" evidence="9">
    <location>
        <begin position="184"/>
        <end position="309"/>
    </location>
</feature>
<evidence type="ECO:0000313" key="11">
    <source>
        <dbReference type="Proteomes" id="UP001497522"/>
    </source>
</evidence>
<accession>A0ABP1BU83</accession>